<accession>A0ABP9XJ03</accession>
<sequence length="180" mass="19164">MTPSFLLGLRPPAGLTARVEVFRARLGLRESAPHVTVKARSGLDADLAWLPVGRAVVAASAPVTLHLGGARAFRGGSAVYLAVHSPEAVALHVRLLDALKPPARFGYEGPHMTPHLTLALNRRGVDMRAVLSAAQAAFADLDTRPLTFTAREVWLMRKPGPGGLYVPQEAWPLGTDQAQG</sequence>
<dbReference type="Gene3D" id="3.90.1140.10">
    <property type="entry name" value="Cyclic phosphodiesterase"/>
    <property type="match status" value="1"/>
</dbReference>
<protein>
    <submittedName>
        <fullName evidence="1">RNA 2',3'-cyclic phosphodiesterase</fullName>
    </submittedName>
</protein>
<proteinExistence type="predicted"/>
<keyword evidence="2" id="KW-1185">Reference proteome</keyword>
<dbReference type="RefSeq" id="WP_345457325.1">
    <property type="nucleotide sequence ID" value="NZ_BAABRV010000012.1"/>
</dbReference>
<gene>
    <name evidence="1" type="primary">thpR_2</name>
    <name evidence="1" type="ORF">Dalu01_03354</name>
</gene>
<evidence type="ECO:0000313" key="1">
    <source>
        <dbReference type="EMBL" id="GAA5534936.1"/>
    </source>
</evidence>
<dbReference type="Pfam" id="PF13563">
    <property type="entry name" value="2_5_RNA_ligase2"/>
    <property type="match status" value="1"/>
</dbReference>
<name>A0ABP9XJ03_9DEIO</name>
<organism evidence="1 2">
    <name type="scientific">Deinococcus aluminii</name>
    <dbReference type="NCBI Taxonomy" id="1656885"/>
    <lineage>
        <taxon>Bacteria</taxon>
        <taxon>Thermotogati</taxon>
        <taxon>Deinococcota</taxon>
        <taxon>Deinococci</taxon>
        <taxon>Deinococcales</taxon>
        <taxon>Deinococcaceae</taxon>
        <taxon>Deinococcus</taxon>
    </lineage>
</organism>
<reference evidence="1 2" key="1">
    <citation type="submission" date="2024-02" db="EMBL/GenBank/DDBJ databases">
        <title>Deinococcus aluminii NBRC 112889.</title>
        <authorList>
            <person name="Ichikawa N."/>
            <person name="Katano-Makiyama Y."/>
            <person name="Hidaka K."/>
        </authorList>
    </citation>
    <scope>NUCLEOTIDE SEQUENCE [LARGE SCALE GENOMIC DNA]</scope>
    <source>
        <strain evidence="1 2">NBRC 112889</strain>
    </source>
</reference>
<comment type="caution">
    <text evidence="1">The sequence shown here is derived from an EMBL/GenBank/DDBJ whole genome shotgun (WGS) entry which is preliminary data.</text>
</comment>
<dbReference type="InterPro" id="IPR009097">
    <property type="entry name" value="Cyclic_Pdiesterase"/>
</dbReference>
<dbReference type="Proteomes" id="UP001404956">
    <property type="component" value="Unassembled WGS sequence"/>
</dbReference>
<evidence type="ECO:0000313" key="2">
    <source>
        <dbReference type="Proteomes" id="UP001404956"/>
    </source>
</evidence>
<dbReference type="EMBL" id="BAABRV010000012">
    <property type="protein sequence ID" value="GAA5534936.1"/>
    <property type="molecule type" value="Genomic_DNA"/>
</dbReference>
<dbReference type="SUPFAM" id="SSF55144">
    <property type="entry name" value="LigT-like"/>
    <property type="match status" value="1"/>
</dbReference>